<accession>A0A1E7N8U4</accession>
<reference evidence="12 13" key="2">
    <citation type="submission" date="2014-07" db="EMBL/GenBank/DDBJ databases">
        <authorList>
            <person name="Zhang J.E."/>
            <person name="Yang H."/>
            <person name="Guo J."/>
            <person name="Deng Z."/>
            <person name="Luo H."/>
            <person name="Luo M."/>
            <person name="Zhao B."/>
        </authorList>
    </citation>
    <scope>NUCLEOTIDE SEQUENCE [LARGE SCALE GENOMIC DNA]</scope>
    <source>
        <strain evidence="12">ATCC 10762</strain>
        <strain evidence="13">ATCC 10762 / DSM 40127 / CCM 3239 / JCM 4008 / LMG 5968 / NBRC 12843 / NCIMB 8234 / A-377</strain>
    </source>
</reference>
<dbReference type="Proteomes" id="UP000610124">
    <property type="component" value="Unassembled WGS sequence"/>
</dbReference>
<dbReference type="InterPro" id="IPR020616">
    <property type="entry name" value="Thiolase_N"/>
</dbReference>
<dbReference type="SUPFAM" id="SSF53901">
    <property type="entry name" value="Thiolase-like"/>
    <property type="match status" value="2"/>
</dbReference>
<accession>A0A8H9HU02</accession>
<comment type="similarity">
    <text evidence="1 8">Belongs to the thiolase-like superfamily. Thiolase family.</text>
</comment>
<comment type="caution">
    <text evidence="12">The sequence shown here is derived from an EMBL/GenBank/DDBJ whole genome shotgun (WGS) entry which is preliminary data.</text>
</comment>
<keyword evidence="3 8" id="KW-0808">Transferase</keyword>
<evidence type="ECO:0000256" key="6">
    <source>
        <dbReference type="ARBA" id="ARBA00040529"/>
    </source>
</evidence>
<reference evidence="12" key="3">
    <citation type="submission" date="2016-08" db="EMBL/GenBank/DDBJ databases">
        <title>Sequencing, Assembly and Comparative Genomics of S. aureofaciens ATCC 10762.</title>
        <authorList>
            <person name="Gradnigo J.S."/>
            <person name="Johnson N."/>
            <person name="Somerville G.A."/>
        </authorList>
    </citation>
    <scope>NUCLEOTIDE SEQUENCE [LARGE SCALE GENOMIC DNA]</scope>
    <source>
        <strain evidence="12">ATCC 10762</strain>
    </source>
</reference>
<dbReference type="PROSITE" id="PS00099">
    <property type="entry name" value="THIOLASE_3"/>
    <property type="match status" value="1"/>
</dbReference>
<dbReference type="EMBL" id="BMUB01000006">
    <property type="protein sequence ID" value="GGU78343.1"/>
    <property type="molecule type" value="Genomic_DNA"/>
</dbReference>
<evidence type="ECO:0000313" key="12">
    <source>
        <dbReference type="EMBL" id="OEV36883.1"/>
    </source>
</evidence>
<dbReference type="GeneID" id="97486364"/>
<dbReference type="EC" id="2.3.1.9" evidence="2"/>
<dbReference type="InterPro" id="IPR020617">
    <property type="entry name" value="Thiolase_C"/>
</dbReference>
<dbReference type="Pfam" id="PF00108">
    <property type="entry name" value="Thiolase_N"/>
    <property type="match status" value="1"/>
</dbReference>
<dbReference type="PIRSF" id="PIRSF000429">
    <property type="entry name" value="Ac-CoA_Ac_transf"/>
    <property type="match status" value="1"/>
</dbReference>
<evidence type="ECO:0000259" key="9">
    <source>
        <dbReference type="Pfam" id="PF00108"/>
    </source>
</evidence>
<evidence type="ECO:0000256" key="8">
    <source>
        <dbReference type="RuleBase" id="RU003557"/>
    </source>
</evidence>
<feature type="active site" description="Acyl-thioester intermediate" evidence="7">
    <location>
        <position position="90"/>
    </location>
</feature>
<evidence type="ECO:0000256" key="2">
    <source>
        <dbReference type="ARBA" id="ARBA00012705"/>
    </source>
</evidence>
<evidence type="ECO:0000256" key="3">
    <source>
        <dbReference type="ARBA" id="ARBA00022679"/>
    </source>
</evidence>
<keyword evidence="4 8" id="KW-0012">Acyltransferase</keyword>
<dbReference type="KEGG" id="kau:B6264_06860"/>
<dbReference type="NCBIfam" id="TIGR01930">
    <property type="entry name" value="AcCoA-C-Actrans"/>
    <property type="match status" value="1"/>
</dbReference>
<dbReference type="FunFam" id="3.40.47.10:FF:000010">
    <property type="entry name" value="Acetyl-CoA acetyltransferase (Thiolase)"/>
    <property type="match status" value="1"/>
</dbReference>
<dbReference type="InterPro" id="IPR016039">
    <property type="entry name" value="Thiolase-like"/>
</dbReference>
<evidence type="ECO:0000313" key="14">
    <source>
        <dbReference type="Proteomes" id="UP000610124"/>
    </source>
</evidence>
<dbReference type="Gene3D" id="3.40.47.10">
    <property type="match status" value="2"/>
</dbReference>
<evidence type="ECO:0000313" key="11">
    <source>
        <dbReference type="EMBL" id="GGU78343.1"/>
    </source>
</evidence>
<dbReference type="RefSeq" id="WP_030551373.1">
    <property type="nucleotide sequence ID" value="NZ_BMUB01000006.1"/>
</dbReference>
<evidence type="ECO:0000256" key="1">
    <source>
        <dbReference type="ARBA" id="ARBA00010982"/>
    </source>
</evidence>
<evidence type="ECO:0000256" key="5">
    <source>
        <dbReference type="ARBA" id="ARBA00030755"/>
    </source>
</evidence>
<feature type="active site" description="Proton acceptor" evidence="7">
    <location>
        <position position="381"/>
    </location>
</feature>
<proteinExistence type="inferred from homology"/>
<dbReference type="OrthoDB" id="3860926at2"/>
<reference evidence="11" key="5">
    <citation type="submission" date="2020-09" db="EMBL/GenBank/DDBJ databases">
        <authorList>
            <person name="Sun Q."/>
            <person name="Ohkuma M."/>
        </authorList>
    </citation>
    <scope>NUCLEOTIDE SEQUENCE</scope>
    <source>
        <strain evidence="11">JCM 4434</strain>
    </source>
</reference>
<evidence type="ECO:0000256" key="4">
    <source>
        <dbReference type="ARBA" id="ARBA00023315"/>
    </source>
</evidence>
<reference evidence="11 14" key="1">
    <citation type="journal article" date="2014" name="Int. J. Syst. Evol. Microbiol.">
        <title>Complete genome sequence of Corynebacterium casei LMG S-19264T (=DSM 44701T), isolated from a smear-ripened cheese.</title>
        <authorList>
            <consortium name="US DOE Joint Genome Institute (JGI-PGF)"/>
            <person name="Walter F."/>
            <person name="Albersmeier A."/>
            <person name="Kalinowski J."/>
            <person name="Ruckert C."/>
        </authorList>
    </citation>
    <scope>NUCLEOTIDE SEQUENCE [LARGE SCALE GENOMIC DNA]</scope>
    <source>
        <strain evidence="11 14">JCM 4434</strain>
    </source>
</reference>
<evidence type="ECO:0000259" key="10">
    <source>
        <dbReference type="Pfam" id="PF02803"/>
    </source>
</evidence>
<dbReference type="PROSITE" id="PS00737">
    <property type="entry name" value="THIOLASE_2"/>
    <property type="match status" value="1"/>
</dbReference>
<dbReference type="CDD" id="cd00751">
    <property type="entry name" value="thiolase"/>
    <property type="match status" value="1"/>
</dbReference>
<feature type="domain" description="Thiolase N-terminal" evidence="9">
    <location>
        <begin position="7"/>
        <end position="264"/>
    </location>
</feature>
<evidence type="ECO:0000256" key="7">
    <source>
        <dbReference type="PIRSR" id="PIRSR000429-1"/>
    </source>
</evidence>
<dbReference type="PANTHER" id="PTHR18919:SF107">
    <property type="entry name" value="ACETYL-COA ACETYLTRANSFERASE, CYTOSOLIC"/>
    <property type="match status" value="1"/>
</dbReference>
<keyword evidence="13" id="KW-1185">Reference proteome</keyword>
<dbReference type="AlphaFoldDB" id="A0A1E7N8U4"/>
<dbReference type="InterPro" id="IPR020613">
    <property type="entry name" value="Thiolase_CS"/>
</dbReference>
<evidence type="ECO:0000313" key="13">
    <source>
        <dbReference type="Proteomes" id="UP000037395"/>
    </source>
</evidence>
<feature type="domain" description="Thiolase C-terminal" evidence="10">
    <location>
        <begin position="273"/>
        <end position="393"/>
    </location>
</feature>
<dbReference type="Pfam" id="PF02803">
    <property type="entry name" value="Thiolase_C"/>
    <property type="match status" value="1"/>
</dbReference>
<dbReference type="STRING" id="1894.ADK78_21450"/>
<dbReference type="InterPro" id="IPR002155">
    <property type="entry name" value="Thiolase"/>
</dbReference>
<dbReference type="PANTHER" id="PTHR18919">
    <property type="entry name" value="ACETYL-COA C-ACYLTRANSFERASE"/>
    <property type="match status" value="1"/>
</dbReference>
<dbReference type="InterPro" id="IPR020615">
    <property type="entry name" value="Thiolase_acyl_enz_int_AS"/>
</dbReference>
<feature type="active site" description="Proton acceptor" evidence="7">
    <location>
        <position position="351"/>
    </location>
</feature>
<gene>
    <name evidence="11" type="ORF">GCM10010502_32930</name>
    <name evidence="12" type="ORF">HS99_0026825</name>
</gene>
<dbReference type="EMBL" id="JPRF03000022">
    <property type="protein sequence ID" value="OEV36883.1"/>
    <property type="molecule type" value="Genomic_DNA"/>
</dbReference>
<dbReference type="GO" id="GO:0003985">
    <property type="term" value="F:acetyl-CoA C-acetyltransferase activity"/>
    <property type="evidence" value="ECO:0007669"/>
    <property type="project" value="UniProtKB-EC"/>
</dbReference>
<dbReference type="InterPro" id="IPR020610">
    <property type="entry name" value="Thiolase_AS"/>
</dbReference>
<dbReference type="PROSITE" id="PS00098">
    <property type="entry name" value="THIOLASE_1"/>
    <property type="match status" value="1"/>
</dbReference>
<dbReference type="Proteomes" id="UP000037395">
    <property type="component" value="Unassembled WGS sequence"/>
</dbReference>
<sequence length="397" mass="40704">MTNNTSVIVAGARTPMGRLLGSLKGFSGADLGGFAIKGALERAGITGDQVQYVIMGQVLQAGAGQIPARQAAVKAGIPMNVPALTVNKVCLSGLDAIALADQLIRAGEFDIVVAGGQESMTNAPHLLPKSREGYKYGAVEVLDAMAYDGLTDAYENIPMGESTEKHNTRLGIPREVQDEIAAASHQRAAKAQADGVFDAEIVPVAIPQRKGEPVLFSQDEGIRADTTVEGLAKLRPAFTKDGTITAGTSSQISDGAAAVVVMSKAKAEELGLTWIAEIGAHGNVAGPDNSLQSQPSNAIRHALSKEGLEVSDLDLIEINEAFAAVAHQSMKDLGVSSNIVNVNGGAIALGHPIGMSGARVVLTLALELQRRGGGVGAAALCGGGGQGDALIVRVPKA</sequence>
<reference evidence="13" key="4">
    <citation type="submission" date="2016-08" db="EMBL/GenBank/DDBJ databases">
        <title>Sequencing, assembly and comparative genomics of S. aureofaciens ATCC 10762.</title>
        <authorList>
            <person name="Gradnigo J.S."/>
            <person name="Johnson N."/>
            <person name="Somerville G.A."/>
        </authorList>
    </citation>
    <scope>NUCLEOTIDE SEQUENCE [LARGE SCALE GENOMIC DNA]</scope>
    <source>
        <strain evidence="13">ATCC 10762 / DSM 40127 / CCM 3239 / JCM 4008 / LMG 5968 / NBRC 12843 / NCIMB 8234 / A-377</strain>
    </source>
</reference>
<organism evidence="12 13">
    <name type="scientific">Kitasatospora aureofaciens</name>
    <name type="common">Streptomyces aureofaciens</name>
    <dbReference type="NCBI Taxonomy" id="1894"/>
    <lineage>
        <taxon>Bacteria</taxon>
        <taxon>Bacillati</taxon>
        <taxon>Actinomycetota</taxon>
        <taxon>Actinomycetes</taxon>
        <taxon>Kitasatosporales</taxon>
        <taxon>Streptomycetaceae</taxon>
        <taxon>Kitasatospora</taxon>
    </lineage>
</organism>
<name>A0A1E7N8U4_KITAU</name>
<protein>
    <recommendedName>
        <fullName evidence="6">Probable acetyl-CoA acetyltransferase</fullName>
        <ecNumber evidence="2">2.3.1.9</ecNumber>
    </recommendedName>
    <alternativeName>
        <fullName evidence="5">Acetoacetyl-CoA thiolase</fullName>
    </alternativeName>
</protein>